<dbReference type="Pfam" id="PF06676">
    <property type="entry name" value="DUF1178"/>
    <property type="match status" value="1"/>
</dbReference>
<proteinExistence type="predicted"/>
<evidence type="ECO:0000313" key="2">
    <source>
        <dbReference type="Proteomes" id="UP000565205"/>
    </source>
</evidence>
<organism evidence="1 2">
    <name type="scientific">Endobacter medicaginis</name>
    <dbReference type="NCBI Taxonomy" id="1181271"/>
    <lineage>
        <taxon>Bacteria</taxon>
        <taxon>Pseudomonadati</taxon>
        <taxon>Pseudomonadota</taxon>
        <taxon>Alphaproteobacteria</taxon>
        <taxon>Acetobacterales</taxon>
        <taxon>Acetobacteraceae</taxon>
        <taxon>Endobacter</taxon>
    </lineage>
</organism>
<protein>
    <submittedName>
        <fullName evidence="1">DUF1178 family protein</fullName>
    </submittedName>
</protein>
<gene>
    <name evidence="1" type="ORF">HUK83_17955</name>
</gene>
<accession>A0A850NXN6</accession>
<dbReference type="AlphaFoldDB" id="A0A850NXN6"/>
<reference evidence="1 2" key="1">
    <citation type="submission" date="2020-06" db="EMBL/GenBank/DDBJ databases">
        <title>Description of novel acetic acid bacteria.</title>
        <authorList>
            <person name="Sombolestani A."/>
        </authorList>
    </citation>
    <scope>NUCLEOTIDE SEQUENCE [LARGE SCALE GENOMIC DNA]</scope>
    <source>
        <strain evidence="1 2">LMG 26838</strain>
    </source>
</reference>
<sequence>TSEHFGPDFAEQALAMHRGEIEHLSIHGDATESERERLADEGVEVAVIPWVARADG</sequence>
<evidence type="ECO:0000313" key="1">
    <source>
        <dbReference type="EMBL" id="NVN32212.1"/>
    </source>
</evidence>
<dbReference type="RefSeq" id="WP_176626973.1">
    <property type="nucleotide sequence ID" value="NZ_JABXXQ010000708.1"/>
</dbReference>
<comment type="caution">
    <text evidence="1">The sequence shown here is derived from an EMBL/GenBank/DDBJ whole genome shotgun (WGS) entry which is preliminary data.</text>
</comment>
<dbReference type="Proteomes" id="UP000565205">
    <property type="component" value="Unassembled WGS sequence"/>
</dbReference>
<feature type="non-terminal residue" evidence="1">
    <location>
        <position position="1"/>
    </location>
</feature>
<dbReference type="EMBL" id="JABXXQ010000708">
    <property type="protein sequence ID" value="NVN32212.1"/>
    <property type="molecule type" value="Genomic_DNA"/>
</dbReference>
<dbReference type="InterPro" id="IPR009562">
    <property type="entry name" value="DUF1178"/>
</dbReference>
<name>A0A850NXN6_9PROT</name>